<dbReference type="RefSeq" id="WP_413270785.1">
    <property type="nucleotide sequence ID" value="NZ_JBHFNQ010000098.1"/>
</dbReference>
<dbReference type="InterPro" id="IPR010445">
    <property type="entry name" value="LapA_dom"/>
</dbReference>
<accession>A0ABV4X4K0</accession>
<keyword evidence="9" id="KW-1185">Reference proteome</keyword>
<sequence length="121" mass="13367">MRVISLLIIFAFSLALVLFSLENTQPVMIHLAPQVELQAPLCVALFAAIGVGALLALLSGIWFRLLVLLENRKTAQMMREKDLRIQALEKDLQQYKTEVANEPLKLPPATSPQVETADGTV</sequence>
<feature type="transmembrane region" description="Helical" evidence="6">
    <location>
        <begin position="44"/>
        <end position="69"/>
    </location>
</feature>
<feature type="domain" description="Lipopolysaccharide assembly protein A" evidence="7">
    <location>
        <begin position="22"/>
        <end position="92"/>
    </location>
</feature>
<keyword evidence="2 6" id="KW-0812">Transmembrane</keyword>
<dbReference type="Pfam" id="PF06305">
    <property type="entry name" value="LapA_dom"/>
    <property type="match status" value="1"/>
</dbReference>
<dbReference type="EMBL" id="JBHFNQ010000098">
    <property type="protein sequence ID" value="MFB2877688.1"/>
    <property type="molecule type" value="Genomic_DNA"/>
</dbReference>
<name>A0ABV4X4K0_9CYAN</name>
<organism evidence="8 9">
    <name type="scientific">Floridaenema aerugineum BLCC-F46</name>
    <dbReference type="NCBI Taxonomy" id="3153654"/>
    <lineage>
        <taxon>Bacteria</taxon>
        <taxon>Bacillati</taxon>
        <taxon>Cyanobacteriota</taxon>
        <taxon>Cyanophyceae</taxon>
        <taxon>Oscillatoriophycideae</taxon>
        <taxon>Aerosakkonematales</taxon>
        <taxon>Aerosakkonemataceae</taxon>
        <taxon>Floridanema</taxon>
        <taxon>Floridanema aerugineum</taxon>
    </lineage>
</organism>
<dbReference type="Proteomes" id="UP001576774">
    <property type="component" value="Unassembled WGS sequence"/>
</dbReference>
<feature type="region of interest" description="Disordered" evidence="5">
    <location>
        <begin position="100"/>
        <end position="121"/>
    </location>
</feature>
<evidence type="ECO:0000256" key="3">
    <source>
        <dbReference type="ARBA" id="ARBA00022989"/>
    </source>
</evidence>
<keyword evidence="4 6" id="KW-0472">Membrane</keyword>
<gene>
    <name evidence="8" type="ORF">ACE1CC_12615</name>
</gene>
<reference evidence="8 9" key="1">
    <citation type="submission" date="2024-09" db="EMBL/GenBank/DDBJ databases">
        <title>Floridaenema gen nov. (Aerosakkonemataceae, Aerosakkonematales ord. nov., Cyanobacteria) from benthic tropical and subtropical fresh waters, with the description of four new species.</title>
        <authorList>
            <person name="Moretto J.A."/>
            <person name="Berthold D.E."/>
            <person name="Lefler F.W."/>
            <person name="Huang I.-S."/>
            <person name="Laughinghouse H. IV."/>
        </authorList>
    </citation>
    <scope>NUCLEOTIDE SEQUENCE [LARGE SCALE GENOMIC DNA]</scope>
    <source>
        <strain evidence="8 9">BLCC-F46</strain>
    </source>
</reference>
<keyword evidence="3 6" id="KW-1133">Transmembrane helix</keyword>
<evidence type="ECO:0000256" key="6">
    <source>
        <dbReference type="SAM" id="Phobius"/>
    </source>
</evidence>
<evidence type="ECO:0000256" key="1">
    <source>
        <dbReference type="ARBA" id="ARBA00022475"/>
    </source>
</evidence>
<evidence type="ECO:0000256" key="2">
    <source>
        <dbReference type="ARBA" id="ARBA00022692"/>
    </source>
</evidence>
<evidence type="ECO:0000313" key="9">
    <source>
        <dbReference type="Proteomes" id="UP001576774"/>
    </source>
</evidence>
<keyword evidence="1" id="KW-1003">Cell membrane</keyword>
<protein>
    <submittedName>
        <fullName evidence="8">Lipopolysaccharide assembly protein LapA domain-containing protein</fullName>
    </submittedName>
</protein>
<evidence type="ECO:0000256" key="4">
    <source>
        <dbReference type="ARBA" id="ARBA00023136"/>
    </source>
</evidence>
<evidence type="ECO:0000313" key="8">
    <source>
        <dbReference type="EMBL" id="MFB2877688.1"/>
    </source>
</evidence>
<proteinExistence type="predicted"/>
<evidence type="ECO:0000259" key="7">
    <source>
        <dbReference type="Pfam" id="PF06305"/>
    </source>
</evidence>
<comment type="caution">
    <text evidence="8">The sequence shown here is derived from an EMBL/GenBank/DDBJ whole genome shotgun (WGS) entry which is preliminary data.</text>
</comment>
<evidence type="ECO:0000256" key="5">
    <source>
        <dbReference type="SAM" id="MobiDB-lite"/>
    </source>
</evidence>